<evidence type="ECO:0000313" key="5">
    <source>
        <dbReference type="Proteomes" id="UP000017559"/>
    </source>
</evidence>
<dbReference type="HOGENOM" id="CLU_018688_4_1_1"/>
<evidence type="ECO:0000259" key="3">
    <source>
        <dbReference type="Pfam" id="PF20153"/>
    </source>
</evidence>
<feature type="transmembrane region" description="Helical" evidence="2">
    <location>
        <begin position="142"/>
        <end position="164"/>
    </location>
</feature>
<dbReference type="AlphaFoldDB" id="V2WSP8"/>
<reference evidence="4 5" key="1">
    <citation type="journal article" date="2014" name="BMC Genomics">
        <title>Genome and secretome analysis of the hemibiotrophic fungal pathogen, Moniliophthora roreri, which causes frosty pod rot disease of cacao: mechanisms of the biotrophic and necrotrophic phases.</title>
        <authorList>
            <person name="Meinhardt L.W."/>
            <person name="Costa G.G.L."/>
            <person name="Thomazella D.P.T."/>
            <person name="Teixeira P.J.P.L."/>
            <person name="Carazzolle M.F."/>
            <person name="Schuster S.C."/>
            <person name="Carlson J.E."/>
            <person name="Guiltinan M.J."/>
            <person name="Mieczkowski P."/>
            <person name="Farmer A."/>
            <person name="Ramaraj T."/>
            <person name="Crozier J."/>
            <person name="Davis R.E."/>
            <person name="Shao J."/>
            <person name="Melnick R.L."/>
            <person name="Pereira G.A.G."/>
            <person name="Bailey B.A."/>
        </authorList>
    </citation>
    <scope>NUCLEOTIDE SEQUENCE [LARGE SCALE GENOMIC DNA]</scope>
    <source>
        <strain evidence="4 5">MCA 2997</strain>
    </source>
</reference>
<name>V2WSP8_MONRO</name>
<gene>
    <name evidence="4" type="ORF">Moror_3277</name>
</gene>
<accession>V2WSP8</accession>
<feature type="transmembrane region" description="Helical" evidence="2">
    <location>
        <begin position="198"/>
        <end position="220"/>
    </location>
</feature>
<dbReference type="OrthoDB" id="3219854at2759"/>
<dbReference type="Pfam" id="PF20153">
    <property type="entry name" value="DUF6535"/>
    <property type="match status" value="1"/>
</dbReference>
<keyword evidence="2" id="KW-0812">Transmembrane</keyword>
<feature type="domain" description="DUF6535" evidence="3">
    <location>
        <begin position="55"/>
        <end position="228"/>
    </location>
</feature>
<dbReference type="KEGG" id="mrr:Moror_3277"/>
<dbReference type="EMBL" id="AWSO01001618">
    <property type="protein sequence ID" value="ESK83220.1"/>
    <property type="molecule type" value="Genomic_DNA"/>
</dbReference>
<evidence type="ECO:0000256" key="2">
    <source>
        <dbReference type="SAM" id="Phobius"/>
    </source>
</evidence>
<proteinExistence type="predicted"/>
<feature type="transmembrane region" description="Helical" evidence="2">
    <location>
        <begin position="232"/>
        <end position="261"/>
    </location>
</feature>
<dbReference type="InterPro" id="IPR045338">
    <property type="entry name" value="DUF6535"/>
</dbReference>
<evidence type="ECO:0000313" key="4">
    <source>
        <dbReference type="EMBL" id="ESK83220.1"/>
    </source>
</evidence>
<organism evidence="4 5">
    <name type="scientific">Moniliophthora roreri (strain MCA 2997)</name>
    <name type="common">Cocoa frosty pod rot fungus</name>
    <name type="synonym">Crinipellis roreri</name>
    <dbReference type="NCBI Taxonomy" id="1381753"/>
    <lineage>
        <taxon>Eukaryota</taxon>
        <taxon>Fungi</taxon>
        <taxon>Dikarya</taxon>
        <taxon>Basidiomycota</taxon>
        <taxon>Agaricomycotina</taxon>
        <taxon>Agaricomycetes</taxon>
        <taxon>Agaricomycetidae</taxon>
        <taxon>Agaricales</taxon>
        <taxon>Marasmiineae</taxon>
        <taxon>Marasmiaceae</taxon>
        <taxon>Moniliophthora</taxon>
    </lineage>
</organism>
<keyword evidence="5" id="KW-1185">Reference proteome</keyword>
<protein>
    <recommendedName>
        <fullName evidence="3">DUF6535 domain-containing protein</fullName>
    </recommendedName>
</protein>
<evidence type="ECO:0000256" key="1">
    <source>
        <dbReference type="SAM" id="MobiDB-lite"/>
    </source>
</evidence>
<feature type="region of interest" description="Disordered" evidence="1">
    <location>
        <begin position="672"/>
        <end position="694"/>
    </location>
</feature>
<sequence>MTSQDSELPTPANAPAPTQAKFSSQAFMASASTSQLDNAAEGVGGRSRPTLDESWEKVLKQVARYDDDMVKNWRDDIDTLLVFAGLFSAVITAFIIESYQWLSEDPADTTVALLTQMVLIQLNATQTILLERKEFEPDTSSIRINCFWFLSLIFSLTSALFGLLCKQWVREHQRDTHTRTPGEALALRQLRRESFEKWGVSSFLSALPILLEVALLLFFVGVLDLLWNRHHIPFALCFVAIMLSAGLYFATALLPTLTLPADQWWQMQRRKFDELTYQFICPYKSPQAWAVYRLSRVLIRPLFNFRSVRSFMRTRAKGLNDHIWNPCIDWSSVDHRAIRRFDEHPDPFSNSDPFNLNVYELRALEWVVTMLQDSPSMLPHLQNVLGTIPPSVAMSAICGEWNLIMWGDVSQADVMLRLKDRAAFRQSYSERERHYIMKAPSPTIRRPALHEQEGIRLSFCHHFWLAMARRADLIDDLDMLLRSIRWATLDLQRSTELRFVVPFPVVDILWTHEDSAVRKQSLSLLAFFEDAWRTHPSYNDHRHDRERLAFIVALSRHINRTDCSSVLLTSKRGQQFVGFIHNQIVCRDMHSPISSRETALRRTLMSEWIRATERVQQVGSLSPDYFAPIPGPQVLTPASACVQDSSGIRYSIDTVIPESTSEQCRALKVGNPAEDSHGQAERPCSQIDDVGGAV</sequence>
<keyword evidence="2" id="KW-1133">Transmembrane helix</keyword>
<feature type="compositionally biased region" description="Low complexity" evidence="1">
    <location>
        <begin position="9"/>
        <end position="20"/>
    </location>
</feature>
<dbReference type="Proteomes" id="UP000017559">
    <property type="component" value="Unassembled WGS sequence"/>
</dbReference>
<feature type="region of interest" description="Disordered" evidence="1">
    <location>
        <begin position="1"/>
        <end position="29"/>
    </location>
</feature>
<keyword evidence="2" id="KW-0472">Membrane</keyword>
<feature type="transmembrane region" description="Helical" evidence="2">
    <location>
        <begin position="79"/>
        <end position="96"/>
    </location>
</feature>
<comment type="caution">
    <text evidence="4">The sequence shown here is derived from an EMBL/GenBank/DDBJ whole genome shotgun (WGS) entry which is preliminary data.</text>
</comment>